<dbReference type="InterPro" id="IPR024423">
    <property type="entry name" value="DUF3050"/>
</dbReference>
<evidence type="ECO:0000313" key="1">
    <source>
        <dbReference type="EMBL" id="GHP09730.1"/>
    </source>
</evidence>
<evidence type="ECO:0008006" key="3">
    <source>
        <dbReference type="Google" id="ProtNLM"/>
    </source>
</evidence>
<accession>A0A830HVG1</accession>
<dbReference type="OrthoDB" id="5814146at2759"/>
<keyword evidence="2" id="KW-1185">Reference proteome</keyword>
<gene>
    <name evidence="1" type="ORF">PPROV_000846500</name>
</gene>
<name>A0A830HVG1_9CHLO</name>
<sequence>MAVPTTTTTTSAAVTCHIHSQCCQCDDDAAAANGGDSSLVLAPSPEAEEGLDDGSFRVVTADVDDEESEYTCAMMRECAKISDSLRHQRHALAKHPCYSEITSLDDLKHFMECHVYAVWDFMSLLKALQINLTCVSVPWLPPQHEMSAEICRFVNEIVLDEESDRDEQGKHMSHLVMYIKAMEQVGADTRSIHAFLNAVRDGTSVSDALVKANAPTSASKFVMSNMRVLQSNSLPEIAATFTFGREDIIPVMFETIENILVDGMDESRFSKFMFYLRRHIELDGDEHGPLSLKLVASVCEDDDSRWGSASRASVNALTARITLWDDILIELKRTNHRRRQRRRRVPS</sequence>
<evidence type="ECO:0000313" key="2">
    <source>
        <dbReference type="Proteomes" id="UP000660262"/>
    </source>
</evidence>
<dbReference type="AlphaFoldDB" id="A0A830HVG1"/>
<organism evidence="1 2">
    <name type="scientific">Pycnococcus provasolii</name>
    <dbReference type="NCBI Taxonomy" id="41880"/>
    <lineage>
        <taxon>Eukaryota</taxon>
        <taxon>Viridiplantae</taxon>
        <taxon>Chlorophyta</taxon>
        <taxon>Pseudoscourfieldiophyceae</taxon>
        <taxon>Pseudoscourfieldiales</taxon>
        <taxon>Pycnococcaceae</taxon>
        <taxon>Pycnococcus</taxon>
    </lineage>
</organism>
<protein>
    <recommendedName>
        <fullName evidence="3">DUF3050 domain-containing protein</fullName>
    </recommendedName>
</protein>
<proteinExistence type="predicted"/>
<reference evidence="1" key="1">
    <citation type="submission" date="2020-10" db="EMBL/GenBank/DDBJ databases">
        <title>Unveiling of a novel bifunctional photoreceptor, Dualchrome1, isolated from a cosmopolitan green alga.</title>
        <authorList>
            <person name="Suzuki S."/>
            <person name="Kawachi M."/>
        </authorList>
    </citation>
    <scope>NUCLEOTIDE SEQUENCE</scope>
    <source>
        <strain evidence="1">NIES 2893</strain>
    </source>
</reference>
<dbReference type="Pfam" id="PF11251">
    <property type="entry name" value="DUF3050"/>
    <property type="match status" value="1"/>
</dbReference>
<dbReference type="InterPro" id="IPR016084">
    <property type="entry name" value="Haem_Oase-like_multi-hlx"/>
</dbReference>
<dbReference type="EMBL" id="BNJQ01000026">
    <property type="protein sequence ID" value="GHP09730.1"/>
    <property type="molecule type" value="Genomic_DNA"/>
</dbReference>
<dbReference type="Gene3D" id="1.20.910.10">
    <property type="entry name" value="Heme oxygenase-like"/>
    <property type="match status" value="1"/>
</dbReference>
<dbReference type="Proteomes" id="UP000660262">
    <property type="component" value="Unassembled WGS sequence"/>
</dbReference>
<comment type="caution">
    <text evidence="1">The sequence shown here is derived from an EMBL/GenBank/DDBJ whole genome shotgun (WGS) entry which is preliminary data.</text>
</comment>